<evidence type="ECO:0000313" key="2">
    <source>
        <dbReference type="EMBL" id="GER53887.1"/>
    </source>
</evidence>
<dbReference type="Proteomes" id="UP000325081">
    <property type="component" value="Unassembled WGS sequence"/>
</dbReference>
<sequence length="537" mass="59816">MPKMKFIVTRNDDNLSLGVGVDEREHLTCLRHSSSLALLLWVSDWNSSRMKVELLPSSSSYTDEDDRNLKQLLEAFSSVVSLEDIASAYCETGRDLNSTAERLCILLSSHSGASSQVAPDNVENTFSLSSGCASNDIPDNALLTKPKTKKVSASVGSISDVIGKDYFRSRNKSDGQTQKLKPVKINSDEFPDSMIWDEKKESASSSHGESMDRDIQEFLCKMLEDGFQLEKNVIQDVMGECGYNIPMSIDKLIDLSAANLEKSDDVIGVTSGNTTKNSLGLGSSSSRTQAPAIPFSGRPYNGMSWADEVELSEAGTKTKDVQREVLEALFTGPDRFEKKVSAPPVRPIRRSSAHGACKFCALGDESDKMSYEDLRKAVAEYWVIMKEYYKASVEAYTRKDYENASKLLEEGNFYMRKAREADELSAKKLIEDSDEEEEFSINMHYLDPKDALQNMRLHLTTLSGLPCFGVDVYMSAVRYLKAVVGTDGRDKKDGRRKRLITKLLEKEGIPWTEEGNGWIISIRADELDPRSLSFASK</sequence>
<dbReference type="AlphaFoldDB" id="A0A5A7RB88"/>
<dbReference type="Pfam" id="PF24767">
    <property type="entry name" value="UBA_At5g58720"/>
    <property type="match status" value="1"/>
</dbReference>
<name>A0A5A7RB88_STRAF</name>
<dbReference type="InterPro" id="IPR056254">
    <property type="entry name" value="At5g58720/SDE5-like_UBA-like"/>
</dbReference>
<reference evidence="3" key="1">
    <citation type="journal article" date="2019" name="Curr. Biol.">
        <title>Genome Sequence of Striga asiatica Provides Insight into the Evolution of Plant Parasitism.</title>
        <authorList>
            <person name="Yoshida S."/>
            <person name="Kim S."/>
            <person name="Wafula E.K."/>
            <person name="Tanskanen J."/>
            <person name="Kim Y.M."/>
            <person name="Honaas L."/>
            <person name="Yang Z."/>
            <person name="Spallek T."/>
            <person name="Conn C.E."/>
            <person name="Ichihashi Y."/>
            <person name="Cheong K."/>
            <person name="Cui S."/>
            <person name="Der J.P."/>
            <person name="Gundlach H."/>
            <person name="Jiao Y."/>
            <person name="Hori C."/>
            <person name="Ishida J.K."/>
            <person name="Kasahara H."/>
            <person name="Kiba T."/>
            <person name="Kim M.S."/>
            <person name="Koo N."/>
            <person name="Laohavisit A."/>
            <person name="Lee Y.H."/>
            <person name="Lumba S."/>
            <person name="McCourt P."/>
            <person name="Mortimer J.C."/>
            <person name="Mutuku J.M."/>
            <person name="Nomura T."/>
            <person name="Sasaki-Sekimoto Y."/>
            <person name="Seto Y."/>
            <person name="Wang Y."/>
            <person name="Wakatake T."/>
            <person name="Sakakibara H."/>
            <person name="Demura T."/>
            <person name="Yamaguchi S."/>
            <person name="Yoneyama K."/>
            <person name="Manabe R.I."/>
            <person name="Nelson D.C."/>
            <person name="Schulman A.H."/>
            <person name="Timko M.P."/>
            <person name="dePamphilis C.W."/>
            <person name="Choi D."/>
            <person name="Shirasu K."/>
        </authorList>
    </citation>
    <scope>NUCLEOTIDE SEQUENCE [LARGE SCALE GENOMIC DNA]</scope>
    <source>
        <strain evidence="3">cv. UVA1</strain>
    </source>
</reference>
<feature type="domain" description="DUF1771" evidence="1">
    <location>
        <begin position="370"/>
        <end position="435"/>
    </location>
</feature>
<protein>
    <submittedName>
        <fullName evidence="2">Silencing defective 5</fullName>
    </submittedName>
</protein>
<dbReference type="OrthoDB" id="1928104at2759"/>
<accession>A0A5A7RB88</accession>
<dbReference type="Pfam" id="PF08590">
    <property type="entry name" value="DUF1771"/>
    <property type="match status" value="1"/>
</dbReference>
<evidence type="ECO:0000259" key="1">
    <source>
        <dbReference type="SMART" id="SM01162"/>
    </source>
</evidence>
<dbReference type="PANTHER" id="PTHR47872">
    <property type="entry name" value="NUCLEAR RNA EXPORT FACTOR SDE5-RELATED"/>
    <property type="match status" value="1"/>
</dbReference>
<dbReference type="PANTHER" id="PTHR47872:SF1">
    <property type="entry name" value="NUCLEAR RNA EXPORT FACTOR SDE5-RELATED"/>
    <property type="match status" value="1"/>
</dbReference>
<organism evidence="2 3">
    <name type="scientific">Striga asiatica</name>
    <name type="common">Asiatic witchweed</name>
    <name type="synonym">Buchnera asiatica</name>
    <dbReference type="NCBI Taxonomy" id="4170"/>
    <lineage>
        <taxon>Eukaryota</taxon>
        <taxon>Viridiplantae</taxon>
        <taxon>Streptophyta</taxon>
        <taxon>Embryophyta</taxon>
        <taxon>Tracheophyta</taxon>
        <taxon>Spermatophyta</taxon>
        <taxon>Magnoliopsida</taxon>
        <taxon>eudicotyledons</taxon>
        <taxon>Gunneridae</taxon>
        <taxon>Pentapetalae</taxon>
        <taxon>asterids</taxon>
        <taxon>lamiids</taxon>
        <taxon>Lamiales</taxon>
        <taxon>Orobanchaceae</taxon>
        <taxon>Buchnereae</taxon>
        <taxon>Striga</taxon>
    </lineage>
</organism>
<dbReference type="EMBL" id="BKCP01010848">
    <property type="protein sequence ID" value="GER53887.1"/>
    <property type="molecule type" value="Genomic_DNA"/>
</dbReference>
<evidence type="ECO:0000313" key="3">
    <source>
        <dbReference type="Proteomes" id="UP000325081"/>
    </source>
</evidence>
<dbReference type="SMART" id="SM01162">
    <property type="entry name" value="DUF1771"/>
    <property type="match status" value="1"/>
</dbReference>
<dbReference type="InterPro" id="IPR013899">
    <property type="entry name" value="DUF1771"/>
</dbReference>
<keyword evidence="3" id="KW-1185">Reference proteome</keyword>
<gene>
    <name evidence="2" type="ORF">STAS_31445</name>
</gene>
<comment type="caution">
    <text evidence="2">The sequence shown here is derived from an EMBL/GenBank/DDBJ whole genome shotgun (WGS) entry which is preliminary data.</text>
</comment>
<proteinExistence type="predicted"/>